<organism evidence="1 2">
    <name type="scientific">Bifidobacterium pseudocatenulatum DSM 20438 = JCM 1200 = LMG 10505</name>
    <dbReference type="NCBI Taxonomy" id="547043"/>
    <lineage>
        <taxon>Bacteria</taxon>
        <taxon>Bacillati</taxon>
        <taxon>Actinomycetota</taxon>
        <taxon>Actinomycetes</taxon>
        <taxon>Bifidobacteriales</taxon>
        <taxon>Bifidobacteriaceae</taxon>
        <taxon>Bifidobacterium</taxon>
    </lineage>
</organism>
<reference evidence="1 2" key="2">
    <citation type="submission" date="2009-02" db="EMBL/GenBank/DDBJ databases">
        <authorList>
            <person name="Fulton L."/>
            <person name="Clifton S."/>
            <person name="Fulton B."/>
            <person name="Xu J."/>
            <person name="Minx P."/>
            <person name="Pepin K.H."/>
            <person name="Johnson M."/>
            <person name="Bhonagiri V."/>
            <person name="Nash W.E."/>
            <person name="Mardis E.R."/>
            <person name="Wilson R.K."/>
        </authorList>
    </citation>
    <scope>NUCLEOTIDE SEQUENCE [LARGE SCALE GENOMIC DNA]</scope>
    <source>
        <strain evidence="1 2">DSM 20438</strain>
    </source>
</reference>
<accession>C0BTV6</accession>
<proteinExistence type="predicted"/>
<dbReference type="KEGG" id="bpsc:BBPC_1055"/>
<gene>
    <name evidence="1" type="ORF">BIFPSEUDO_03837</name>
</gene>
<dbReference type="EMBL" id="ABXX02000003">
    <property type="protein sequence ID" value="EEG70807.1"/>
    <property type="molecule type" value="Genomic_DNA"/>
</dbReference>
<name>C0BTV6_BIFPS</name>
<dbReference type="AlphaFoldDB" id="C0BTV6"/>
<dbReference type="Proteomes" id="UP000003875">
    <property type="component" value="Unassembled WGS sequence"/>
</dbReference>
<dbReference type="eggNOG" id="ENOG50327BE">
    <property type="taxonomic scope" value="Bacteria"/>
</dbReference>
<comment type="caution">
    <text evidence="1">The sequence shown here is derived from an EMBL/GenBank/DDBJ whole genome shotgun (WGS) entry which is preliminary data.</text>
</comment>
<evidence type="ECO:0000313" key="2">
    <source>
        <dbReference type="Proteomes" id="UP000003875"/>
    </source>
</evidence>
<sequence length="57" mass="6275">MTYSKDDFAKNWGSIVTNARICLCKTVQFVDIRVVMSLATSISFLKNLTACAQASGR</sequence>
<reference evidence="1 2" key="1">
    <citation type="submission" date="2009-02" db="EMBL/GenBank/DDBJ databases">
        <title>Draft genome sequence of Bifidobacterium pseudocatenulatum (DSM 20438).</title>
        <authorList>
            <person name="Sudarsanam P."/>
            <person name="Ley R."/>
            <person name="Guruge J."/>
            <person name="Turnbaugh P.J."/>
            <person name="Mahowald M."/>
            <person name="Liep D."/>
            <person name="Gordon J."/>
        </authorList>
    </citation>
    <scope>NUCLEOTIDE SEQUENCE [LARGE SCALE GENOMIC DNA]</scope>
    <source>
        <strain evidence="1 2">DSM 20438</strain>
    </source>
</reference>
<evidence type="ECO:0000313" key="1">
    <source>
        <dbReference type="EMBL" id="EEG70807.1"/>
    </source>
</evidence>
<dbReference type="PATRIC" id="fig|547043.19.peg.1097"/>
<protein>
    <submittedName>
        <fullName evidence="1">Uncharacterized protein</fullName>
    </submittedName>
</protein>